<proteinExistence type="predicted"/>
<dbReference type="RefSeq" id="XP_022466311.1">
    <property type="nucleotide sequence ID" value="XM_022609968.1"/>
</dbReference>
<evidence type="ECO:0000256" key="1">
    <source>
        <dbReference type="ARBA" id="ARBA00004127"/>
    </source>
</evidence>
<reference evidence="9" key="2">
    <citation type="submission" date="2012-08" db="EMBL/GenBank/DDBJ databases">
        <title>Genome sequence of Kazachstania naganishii.</title>
        <authorList>
            <person name="Gordon J.L."/>
            <person name="Armisen D."/>
            <person name="Proux-Wera E."/>
            <person name="OhEigeartaigh S.S."/>
            <person name="Byrne K.P."/>
            <person name="Wolfe K.H."/>
        </authorList>
    </citation>
    <scope>NUCLEOTIDE SEQUENCE [LARGE SCALE GENOMIC DNA]</scope>
    <source>
        <strain evidence="9">ATCC MYA-139 / BCRC 22969 / CBS 8797 / CCRC 22969 / KCTC 17520 / NBRC 10181 / NCYC 3082</strain>
    </source>
</reference>
<evidence type="ECO:0000256" key="4">
    <source>
        <dbReference type="ARBA" id="ARBA00022737"/>
    </source>
</evidence>
<name>J7SAD5_HUIN7</name>
<dbReference type="InterPro" id="IPR006603">
    <property type="entry name" value="PQ-loop_rpt"/>
</dbReference>
<evidence type="ECO:0008006" key="10">
    <source>
        <dbReference type="Google" id="ProtNLM"/>
    </source>
</evidence>
<dbReference type="GO" id="GO:0015184">
    <property type="term" value="F:L-cystine transmembrane transporter activity"/>
    <property type="evidence" value="ECO:0007669"/>
    <property type="project" value="TreeGrafter"/>
</dbReference>
<dbReference type="EMBL" id="HE978322">
    <property type="protein sequence ID" value="CCK72066.1"/>
    <property type="molecule type" value="Genomic_DNA"/>
</dbReference>
<dbReference type="SMART" id="SM00679">
    <property type="entry name" value="CTNS"/>
    <property type="match status" value="2"/>
</dbReference>
<dbReference type="HOGENOM" id="CLU_046327_0_0_1"/>
<dbReference type="Pfam" id="PF04193">
    <property type="entry name" value="PQ-loop"/>
    <property type="match status" value="2"/>
</dbReference>
<feature type="transmembrane region" description="Helical" evidence="7">
    <location>
        <begin position="95"/>
        <end position="115"/>
    </location>
</feature>
<keyword evidence="5 7" id="KW-1133">Transmembrane helix</keyword>
<dbReference type="Proteomes" id="UP000006310">
    <property type="component" value="Chromosome 9"/>
</dbReference>
<evidence type="ECO:0000256" key="2">
    <source>
        <dbReference type="ARBA" id="ARBA00022448"/>
    </source>
</evidence>
<dbReference type="KEGG" id="kng:KNAG_0I02810"/>
<feature type="transmembrane region" description="Helical" evidence="7">
    <location>
        <begin position="241"/>
        <end position="261"/>
    </location>
</feature>
<dbReference type="PANTHER" id="PTHR13131">
    <property type="entry name" value="CYSTINOSIN"/>
    <property type="match status" value="1"/>
</dbReference>
<dbReference type="GO" id="GO:0005774">
    <property type="term" value="C:vacuolar membrane"/>
    <property type="evidence" value="ECO:0007669"/>
    <property type="project" value="TreeGrafter"/>
</dbReference>
<dbReference type="PANTHER" id="PTHR13131:SF5">
    <property type="entry name" value="CYSTINOSIN"/>
    <property type="match status" value="1"/>
</dbReference>
<evidence type="ECO:0000256" key="5">
    <source>
        <dbReference type="ARBA" id="ARBA00022989"/>
    </source>
</evidence>
<comment type="subcellular location">
    <subcellularLocation>
        <location evidence="1">Endomembrane system</location>
        <topology evidence="1">Multi-pass membrane protein</topology>
    </subcellularLocation>
</comment>
<dbReference type="OrthoDB" id="75720at2759"/>
<protein>
    <recommendedName>
        <fullName evidence="10">Cystine transporter</fullName>
    </recommendedName>
</protein>
<accession>J7SAD5</accession>
<feature type="transmembrane region" description="Helical" evidence="7">
    <location>
        <begin position="172"/>
        <end position="188"/>
    </location>
</feature>
<dbReference type="InterPro" id="IPR005282">
    <property type="entry name" value="LC_transporter"/>
</dbReference>
<keyword evidence="4" id="KW-0677">Repeat</keyword>
<evidence type="ECO:0000313" key="8">
    <source>
        <dbReference type="EMBL" id="CCK72066.1"/>
    </source>
</evidence>
<evidence type="ECO:0000313" key="9">
    <source>
        <dbReference type="Proteomes" id="UP000006310"/>
    </source>
</evidence>
<sequence>MDVDSFRGWLSFDNVMGGIYVVAWSVSMYPPVTTNWHYKSTNGVSPDFVLLNTSGYMYQVISTTLQFYGWRPSSTSASRGGKVPVEQPIVTTFDVWYAVHGLLLCYALLSQYILGKQLWHFSENRPVTMKPLYKKILLLSLTLFVASTVRICVAVYTTGWDNSKLLQYTNDLYMLKISMSITKYIPQIRYNYARKSLKGFALKAVVLDIIGGVASILQLVYQLGTAHGFHWSTFVSNFGKIGMALVTILFSSVFVAQWVVYRPATECGDSERAAIPMHNLVPDAPHQVCSSNDPQATLYKI</sequence>
<organism evidence="8 9">
    <name type="scientific">Huiozyma naganishii (strain ATCC MYA-139 / BCRC 22969 / CBS 8797 / KCTC 17520 / NBRC 10181 / NCYC 3082 / Yp74L-3)</name>
    <name type="common">Yeast</name>
    <name type="synonym">Kazachstania naganishii</name>
    <dbReference type="NCBI Taxonomy" id="1071383"/>
    <lineage>
        <taxon>Eukaryota</taxon>
        <taxon>Fungi</taxon>
        <taxon>Dikarya</taxon>
        <taxon>Ascomycota</taxon>
        <taxon>Saccharomycotina</taxon>
        <taxon>Saccharomycetes</taxon>
        <taxon>Saccharomycetales</taxon>
        <taxon>Saccharomycetaceae</taxon>
        <taxon>Huiozyma</taxon>
    </lineage>
</organism>
<evidence type="ECO:0000256" key="6">
    <source>
        <dbReference type="ARBA" id="ARBA00023136"/>
    </source>
</evidence>
<keyword evidence="2" id="KW-0813">Transport</keyword>
<evidence type="ECO:0000256" key="3">
    <source>
        <dbReference type="ARBA" id="ARBA00022692"/>
    </source>
</evidence>
<keyword evidence="9" id="KW-1185">Reference proteome</keyword>
<evidence type="ECO:0000256" key="7">
    <source>
        <dbReference type="SAM" id="Phobius"/>
    </source>
</evidence>
<gene>
    <name evidence="8" type="primary">KNAG0I02810</name>
    <name evidence="8" type="ordered locus">KNAG_0I02810</name>
</gene>
<dbReference type="GO" id="GO:0012505">
    <property type="term" value="C:endomembrane system"/>
    <property type="evidence" value="ECO:0007669"/>
    <property type="project" value="UniProtKB-SubCell"/>
</dbReference>
<dbReference type="eggNOG" id="KOG3145">
    <property type="taxonomic scope" value="Eukaryota"/>
</dbReference>
<keyword evidence="3 7" id="KW-0812">Transmembrane</keyword>
<dbReference type="OMA" id="WIDVIYT"/>
<dbReference type="AlphaFoldDB" id="J7SAD5"/>
<feature type="transmembrane region" description="Helical" evidence="7">
    <location>
        <begin position="200"/>
        <end position="221"/>
    </location>
</feature>
<dbReference type="GO" id="GO:0000324">
    <property type="term" value="C:fungal-type vacuole"/>
    <property type="evidence" value="ECO:0007669"/>
    <property type="project" value="TreeGrafter"/>
</dbReference>
<keyword evidence="6 7" id="KW-0472">Membrane</keyword>
<reference evidence="8 9" key="1">
    <citation type="journal article" date="2011" name="Proc. Natl. Acad. Sci. U.S.A.">
        <title>Evolutionary erosion of yeast sex chromosomes by mating-type switching accidents.</title>
        <authorList>
            <person name="Gordon J.L."/>
            <person name="Armisen D."/>
            <person name="Proux-Wera E."/>
            <person name="Oheigeartaigh S.S."/>
            <person name="Byrne K.P."/>
            <person name="Wolfe K.H."/>
        </authorList>
    </citation>
    <scope>NUCLEOTIDE SEQUENCE [LARGE SCALE GENOMIC DNA]</scope>
    <source>
        <strain evidence="9">ATCC MYA-139 / BCRC 22969 / CBS 8797 / CCRC 22969 / KCTC 17520 / NBRC 10181 / NCYC 3082</strain>
    </source>
</reference>
<feature type="transmembrane region" description="Helical" evidence="7">
    <location>
        <begin position="136"/>
        <end position="160"/>
    </location>
</feature>
<dbReference type="GeneID" id="34527809"/>